<accession>A0A0G3GVT2</accession>
<feature type="domain" description="N-acetyltransferase" evidence="1">
    <location>
        <begin position="3"/>
        <end position="139"/>
    </location>
</feature>
<dbReference type="AlphaFoldDB" id="A0A0G3GVT2"/>
<dbReference type="GO" id="GO:0016747">
    <property type="term" value="F:acyltransferase activity, transferring groups other than amino-acyl groups"/>
    <property type="evidence" value="ECO:0007669"/>
    <property type="project" value="InterPro"/>
</dbReference>
<dbReference type="PANTHER" id="PTHR43233">
    <property type="entry name" value="FAMILY N-ACETYLTRANSFERASE, PUTATIVE (AFU_ORTHOLOGUE AFUA_6G03350)-RELATED"/>
    <property type="match status" value="1"/>
</dbReference>
<dbReference type="KEGG" id="cmv:CMUST_01305"/>
<sequence length="140" mass="15754">MGLTIRPNHLPTQAEAVALYDSVGWTAYTKDPAQLMRALAGSRFVVCAYQDDELVGLARIVGDGEVIAYLQDILVKPTAQRHGVGTQLFQHAFAPFMHCRQHVLLTDDHPYQRAFYEAMGFTESRDFTGFETRAFIRFNG</sequence>
<dbReference type="InterPro" id="IPR053144">
    <property type="entry name" value="Acetyltransferase_Butenolide"/>
</dbReference>
<dbReference type="Gene3D" id="3.40.630.30">
    <property type="match status" value="1"/>
</dbReference>
<dbReference type="EMBL" id="CP011542">
    <property type="protein sequence ID" value="AKK04610.1"/>
    <property type="molecule type" value="Genomic_DNA"/>
</dbReference>
<evidence type="ECO:0000259" key="1">
    <source>
        <dbReference type="PROSITE" id="PS51186"/>
    </source>
</evidence>
<reference evidence="3" key="2">
    <citation type="submission" date="2015-05" db="EMBL/GenBank/DDBJ databases">
        <title>Complete genome sequence of Corynebacterium mustelae DSM 45274, isolated from various tissues of a male ferret with lethal sepsis.</title>
        <authorList>
            <person name="Ruckert C."/>
            <person name="Albersmeier A."/>
            <person name="Winkler A."/>
            <person name="Tauch A."/>
        </authorList>
    </citation>
    <scope>NUCLEOTIDE SEQUENCE [LARGE SCALE GENOMIC DNA]</scope>
    <source>
        <strain evidence="3">DSM 45274</strain>
    </source>
</reference>
<evidence type="ECO:0000313" key="3">
    <source>
        <dbReference type="Proteomes" id="UP000035199"/>
    </source>
</evidence>
<dbReference type="CDD" id="cd04301">
    <property type="entry name" value="NAT_SF"/>
    <property type="match status" value="1"/>
</dbReference>
<evidence type="ECO:0000313" key="2">
    <source>
        <dbReference type="EMBL" id="AKK04610.1"/>
    </source>
</evidence>
<reference evidence="2 3" key="1">
    <citation type="journal article" date="2015" name="Genome Announc.">
        <title>Complete Genome Sequence of the Type Strain Corynebacterium mustelae DSM 45274, Isolated from Various Tissues of a Male Ferret with Lethal Sepsis.</title>
        <authorList>
            <person name="Ruckert C."/>
            <person name="Eimer J."/>
            <person name="Winkler A."/>
            <person name="Tauch A."/>
        </authorList>
    </citation>
    <scope>NUCLEOTIDE SEQUENCE [LARGE SCALE GENOMIC DNA]</scope>
    <source>
        <strain evidence="2 3">DSM 45274</strain>
    </source>
</reference>
<dbReference type="PATRIC" id="fig|571915.4.peg.266"/>
<name>A0A0G3GVT2_9CORY</name>
<keyword evidence="3" id="KW-1185">Reference proteome</keyword>
<keyword evidence="2" id="KW-0808">Transferase</keyword>
<dbReference type="InterPro" id="IPR016181">
    <property type="entry name" value="Acyl_CoA_acyltransferase"/>
</dbReference>
<gene>
    <name evidence="2" type="ORF">CMUST_01305</name>
</gene>
<dbReference type="OrthoDB" id="9788300at2"/>
<proteinExistence type="predicted"/>
<dbReference type="InterPro" id="IPR000182">
    <property type="entry name" value="GNAT_dom"/>
</dbReference>
<protein>
    <submittedName>
        <fullName evidence="2">Acetyltransferase (GNAT) domain</fullName>
    </submittedName>
</protein>
<dbReference type="Proteomes" id="UP000035199">
    <property type="component" value="Chromosome"/>
</dbReference>
<dbReference type="PANTHER" id="PTHR43233:SF1">
    <property type="entry name" value="FAMILY N-ACETYLTRANSFERASE, PUTATIVE (AFU_ORTHOLOGUE AFUA_6G03350)-RELATED"/>
    <property type="match status" value="1"/>
</dbReference>
<organism evidence="2 3">
    <name type="scientific">Corynebacterium mustelae</name>
    <dbReference type="NCBI Taxonomy" id="571915"/>
    <lineage>
        <taxon>Bacteria</taxon>
        <taxon>Bacillati</taxon>
        <taxon>Actinomycetota</taxon>
        <taxon>Actinomycetes</taxon>
        <taxon>Mycobacteriales</taxon>
        <taxon>Corynebacteriaceae</taxon>
        <taxon>Corynebacterium</taxon>
    </lineage>
</organism>
<dbReference type="PROSITE" id="PS51186">
    <property type="entry name" value="GNAT"/>
    <property type="match status" value="1"/>
</dbReference>
<dbReference type="RefSeq" id="WP_047260996.1">
    <property type="nucleotide sequence ID" value="NZ_CP011542.1"/>
</dbReference>
<dbReference type="SUPFAM" id="SSF55729">
    <property type="entry name" value="Acyl-CoA N-acyltransferases (Nat)"/>
    <property type="match status" value="1"/>
</dbReference>
<dbReference type="Pfam" id="PF13673">
    <property type="entry name" value="Acetyltransf_10"/>
    <property type="match status" value="1"/>
</dbReference>